<keyword evidence="3 6" id="KW-0812">Transmembrane</keyword>
<dbReference type="InterPro" id="IPR025383">
    <property type="entry name" value="MrpA_C/MbhD"/>
</dbReference>
<name>A0A1Z4LIM6_9CYAN</name>
<evidence type="ECO:0000256" key="5">
    <source>
        <dbReference type="ARBA" id="ARBA00023136"/>
    </source>
</evidence>
<comment type="subcellular location">
    <subcellularLocation>
        <location evidence="1">Cell membrane</location>
        <topology evidence="1">Multi-pass membrane protein</topology>
    </subcellularLocation>
</comment>
<evidence type="ECO:0000259" key="7">
    <source>
        <dbReference type="Pfam" id="PF13244"/>
    </source>
</evidence>
<feature type="transmembrane region" description="Helical" evidence="6">
    <location>
        <begin position="6"/>
        <end position="25"/>
    </location>
</feature>
<dbReference type="Pfam" id="PF13244">
    <property type="entry name" value="MbhD"/>
    <property type="match status" value="1"/>
</dbReference>
<keyword evidence="5 6" id="KW-0472">Membrane</keyword>
<evidence type="ECO:0000313" key="9">
    <source>
        <dbReference type="Proteomes" id="UP000218418"/>
    </source>
</evidence>
<organism evidence="8 9">
    <name type="scientific">Calothrix parasitica NIES-267</name>
    <dbReference type="NCBI Taxonomy" id="1973488"/>
    <lineage>
        <taxon>Bacteria</taxon>
        <taxon>Bacillati</taxon>
        <taxon>Cyanobacteriota</taxon>
        <taxon>Cyanophyceae</taxon>
        <taxon>Nostocales</taxon>
        <taxon>Calotrichaceae</taxon>
        <taxon>Calothrix</taxon>
    </lineage>
</organism>
<reference evidence="8 9" key="1">
    <citation type="submission" date="2017-06" db="EMBL/GenBank/DDBJ databases">
        <title>Genome sequencing of cyanobaciteial culture collection at National Institute for Environmental Studies (NIES).</title>
        <authorList>
            <person name="Hirose Y."/>
            <person name="Shimura Y."/>
            <person name="Fujisawa T."/>
            <person name="Nakamura Y."/>
            <person name="Kawachi M."/>
        </authorList>
    </citation>
    <scope>NUCLEOTIDE SEQUENCE [LARGE SCALE GENOMIC DNA]</scope>
    <source>
        <strain evidence="8 9">NIES-267</strain>
    </source>
</reference>
<sequence>MNSDFDIYLFIIVALLPLTSCLVVFQVNPYHALALRGILGAIAALVYAVLGAADVALTEALMGTLLAITLYAVAVRSSLVLRVGMLEDAAHHLQEEPAFLELTADLRKVLDKRHMRLELVRYNDIHALQRALSEKEIHATCTHHLDTDVPLRTTIRVQRIYDIMVNELASPQTVLSYATAIDVNLPKLEEQRL</sequence>
<feature type="transmembrane region" description="Helical" evidence="6">
    <location>
        <begin position="56"/>
        <end position="75"/>
    </location>
</feature>
<keyword evidence="9" id="KW-1185">Reference proteome</keyword>
<keyword evidence="2" id="KW-1003">Cell membrane</keyword>
<dbReference type="GO" id="GO:0005886">
    <property type="term" value="C:plasma membrane"/>
    <property type="evidence" value="ECO:0007669"/>
    <property type="project" value="UniProtKB-SubCell"/>
</dbReference>
<proteinExistence type="predicted"/>
<dbReference type="Proteomes" id="UP000218418">
    <property type="component" value="Chromosome"/>
</dbReference>
<dbReference type="NCBIfam" id="NF005628">
    <property type="entry name" value="PRK07377.1-4"/>
    <property type="match status" value="1"/>
</dbReference>
<dbReference type="NCBIfam" id="NF005630">
    <property type="entry name" value="PRK07377.1-6"/>
    <property type="match status" value="1"/>
</dbReference>
<feature type="transmembrane region" description="Helical" evidence="6">
    <location>
        <begin position="32"/>
        <end position="50"/>
    </location>
</feature>
<evidence type="ECO:0000256" key="6">
    <source>
        <dbReference type="SAM" id="Phobius"/>
    </source>
</evidence>
<protein>
    <recommendedName>
        <fullName evidence="7">MrpA C-terminal/MbhD domain-containing protein</fullName>
    </recommendedName>
</protein>
<dbReference type="AlphaFoldDB" id="A0A1Z4LIM6"/>
<evidence type="ECO:0000256" key="1">
    <source>
        <dbReference type="ARBA" id="ARBA00004651"/>
    </source>
</evidence>
<dbReference type="EMBL" id="AP018227">
    <property type="protein sequence ID" value="BAY81090.1"/>
    <property type="molecule type" value="Genomic_DNA"/>
</dbReference>
<keyword evidence="4 6" id="KW-1133">Transmembrane helix</keyword>
<feature type="domain" description="MrpA C-terminal/MbhD" evidence="7">
    <location>
        <begin position="15"/>
        <end position="77"/>
    </location>
</feature>
<dbReference type="OrthoDB" id="467332at2"/>
<evidence type="ECO:0000256" key="2">
    <source>
        <dbReference type="ARBA" id="ARBA00022475"/>
    </source>
</evidence>
<evidence type="ECO:0000256" key="4">
    <source>
        <dbReference type="ARBA" id="ARBA00022989"/>
    </source>
</evidence>
<evidence type="ECO:0000313" key="8">
    <source>
        <dbReference type="EMBL" id="BAY81090.1"/>
    </source>
</evidence>
<evidence type="ECO:0000256" key="3">
    <source>
        <dbReference type="ARBA" id="ARBA00022692"/>
    </source>
</evidence>
<accession>A0A1Z4LIM6</accession>
<gene>
    <name evidence="8" type="ORF">NIES267_05550</name>
</gene>